<reference evidence="2" key="1">
    <citation type="submission" date="2022-01" db="EMBL/GenBank/DDBJ databases">
        <title>Comparative genomics reveals a dynamic genome evolution in the ectomycorrhizal milk-cap (Lactarius) mushrooms.</title>
        <authorList>
            <consortium name="DOE Joint Genome Institute"/>
            <person name="Lebreton A."/>
            <person name="Tang N."/>
            <person name="Kuo A."/>
            <person name="LaButti K."/>
            <person name="Drula E."/>
            <person name="Barry K."/>
            <person name="Clum A."/>
            <person name="Lipzen A."/>
            <person name="Mousain D."/>
            <person name="Ng V."/>
            <person name="Wang R."/>
            <person name="Wang X."/>
            <person name="Dai Y."/>
            <person name="Henrissat B."/>
            <person name="Grigoriev I.V."/>
            <person name="Guerin-Laguette A."/>
            <person name="Yu F."/>
            <person name="Martin F.M."/>
        </authorList>
    </citation>
    <scope>NUCLEOTIDE SEQUENCE</scope>
    <source>
        <strain evidence="2">QP</strain>
    </source>
</reference>
<gene>
    <name evidence="2" type="ORF">EDB92DRAFT_1818151</name>
</gene>
<sequence>MSGRALCGDICVGLYWAYSVPHRIASSLCALDGLRHRSFGYETRFTYMARVARAYEIGKDTVSGISARSSALNYVAFTARSPSGEPSRHGNTSPPAALPHILRTTMNFGIVARAISPTAHLVGCATIATSGLLGVYLFVSPSGYGGGEENVGLKVDYNQLATTRSTGTARLWRRSSIMRVQKTVREHPRATQLMDRRTSFEMVTLEPQHGDNGLRRQYEREIVAEVSKTRPIFEMRRKRTITSLIMGGMKRGDSAAQLTPVWLPVNKLAEEERVRTSEASGVNRGMETNGKRVELA</sequence>
<organism evidence="2 3">
    <name type="scientific">Lactarius akahatsu</name>
    <dbReference type="NCBI Taxonomy" id="416441"/>
    <lineage>
        <taxon>Eukaryota</taxon>
        <taxon>Fungi</taxon>
        <taxon>Dikarya</taxon>
        <taxon>Basidiomycota</taxon>
        <taxon>Agaricomycotina</taxon>
        <taxon>Agaricomycetes</taxon>
        <taxon>Russulales</taxon>
        <taxon>Russulaceae</taxon>
        <taxon>Lactarius</taxon>
    </lineage>
</organism>
<dbReference type="Proteomes" id="UP001201163">
    <property type="component" value="Unassembled WGS sequence"/>
</dbReference>
<protein>
    <submittedName>
        <fullName evidence="2">Uncharacterized protein</fullName>
    </submittedName>
</protein>
<dbReference type="AlphaFoldDB" id="A0AAD4LAQ3"/>
<dbReference type="EMBL" id="JAKELL010000051">
    <property type="protein sequence ID" value="KAH8986889.1"/>
    <property type="molecule type" value="Genomic_DNA"/>
</dbReference>
<evidence type="ECO:0000256" key="1">
    <source>
        <dbReference type="SAM" id="MobiDB-lite"/>
    </source>
</evidence>
<accession>A0AAD4LAQ3</accession>
<evidence type="ECO:0000313" key="2">
    <source>
        <dbReference type="EMBL" id="KAH8986889.1"/>
    </source>
</evidence>
<feature type="region of interest" description="Disordered" evidence="1">
    <location>
        <begin position="276"/>
        <end position="296"/>
    </location>
</feature>
<evidence type="ECO:0000313" key="3">
    <source>
        <dbReference type="Proteomes" id="UP001201163"/>
    </source>
</evidence>
<keyword evidence="3" id="KW-1185">Reference proteome</keyword>
<name>A0AAD4LAQ3_9AGAM</name>
<proteinExistence type="predicted"/>
<comment type="caution">
    <text evidence="2">The sequence shown here is derived from an EMBL/GenBank/DDBJ whole genome shotgun (WGS) entry which is preliminary data.</text>
</comment>